<dbReference type="EMBL" id="CAJVQB010000374">
    <property type="protein sequence ID" value="CAG8485182.1"/>
    <property type="molecule type" value="Genomic_DNA"/>
</dbReference>
<keyword evidence="3" id="KW-1185">Reference proteome</keyword>
<reference evidence="2 3" key="1">
    <citation type="submission" date="2021-06" db="EMBL/GenBank/DDBJ databases">
        <authorList>
            <person name="Kallberg Y."/>
            <person name="Tangrot J."/>
            <person name="Rosling A."/>
        </authorList>
    </citation>
    <scope>NUCLEOTIDE SEQUENCE [LARGE SCALE GENOMIC DNA]</scope>
    <source>
        <strain evidence="2 3">120-4 pot B 10/14</strain>
    </source>
</reference>
<sequence length="275" mass="32130">MVNQILKYRKDKIKKHLESNFTKWTTDNELIDKYIQQCQTENPIPGAIIEWVPFEKLENIKYKTKGGFGFIYTATWIDGWINDWNDIDQNFVRSGQKKIILKSLKGSNNPNKEYFKEAISHMIFSSLGSIGVKCYGLTKHPVSLEYMLIMKYMKNGDLNSFLLNKNNKFEHDTMKTDNNQSLLKSSNDNCEINGNNHENIKTEESLLIMRHIDISDAIRRSMENVENEPPQYISLAEDDLITLNLQNGNHHLCLIFLIHWLTNTTRIQILNNRNE</sequence>
<dbReference type="Proteomes" id="UP000789901">
    <property type="component" value="Unassembled WGS sequence"/>
</dbReference>
<dbReference type="SUPFAM" id="SSF56112">
    <property type="entry name" value="Protein kinase-like (PK-like)"/>
    <property type="match status" value="1"/>
</dbReference>
<accession>A0ABM8VZD4</accession>
<name>A0ABM8VZD4_GIGMA</name>
<organism evidence="2 3">
    <name type="scientific">Gigaspora margarita</name>
    <dbReference type="NCBI Taxonomy" id="4874"/>
    <lineage>
        <taxon>Eukaryota</taxon>
        <taxon>Fungi</taxon>
        <taxon>Fungi incertae sedis</taxon>
        <taxon>Mucoromycota</taxon>
        <taxon>Glomeromycotina</taxon>
        <taxon>Glomeromycetes</taxon>
        <taxon>Diversisporales</taxon>
        <taxon>Gigasporaceae</taxon>
        <taxon>Gigaspora</taxon>
    </lineage>
</organism>
<protein>
    <submittedName>
        <fullName evidence="2">20151_t:CDS:1</fullName>
    </submittedName>
</protein>
<evidence type="ECO:0000313" key="2">
    <source>
        <dbReference type="EMBL" id="CAG8485182.1"/>
    </source>
</evidence>
<dbReference type="Gene3D" id="1.10.510.10">
    <property type="entry name" value="Transferase(Phosphotransferase) domain 1"/>
    <property type="match status" value="1"/>
</dbReference>
<dbReference type="InterPro" id="IPR011009">
    <property type="entry name" value="Kinase-like_dom_sf"/>
</dbReference>
<gene>
    <name evidence="2" type="ORF">GMARGA_LOCUS1442</name>
</gene>
<proteinExistence type="predicted"/>
<dbReference type="InterPro" id="IPR001245">
    <property type="entry name" value="Ser-Thr/Tyr_kinase_cat_dom"/>
</dbReference>
<feature type="domain" description="Serine-threonine/tyrosine-protein kinase catalytic" evidence="1">
    <location>
        <begin position="65"/>
        <end position="173"/>
    </location>
</feature>
<dbReference type="Pfam" id="PF07714">
    <property type="entry name" value="PK_Tyr_Ser-Thr"/>
    <property type="match status" value="1"/>
</dbReference>
<comment type="caution">
    <text evidence="2">The sequence shown here is derived from an EMBL/GenBank/DDBJ whole genome shotgun (WGS) entry which is preliminary data.</text>
</comment>
<evidence type="ECO:0000259" key="1">
    <source>
        <dbReference type="Pfam" id="PF07714"/>
    </source>
</evidence>
<evidence type="ECO:0000313" key="3">
    <source>
        <dbReference type="Proteomes" id="UP000789901"/>
    </source>
</evidence>